<keyword evidence="3 4" id="KW-0408">Iron</keyword>
<dbReference type="CDD" id="cd02440">
    <property type="entry name" value="AdoMet_MTases"/>
    <property type="match status" value="1"/>
</dbReference>
<evidence type="ECO:0000256" key="5">
    <source>
        <dbReference type="SAM" id="Phobius"/>
    </source>
</evidence>
<keyword evidence="5" id="KW-0812">Transmembrane</keyword>
<dbReference type="PRINTS" id="PR00385">
    <property type="entry name" value="P450"/>
</dbReference>
<proteinExistence type="predicted"/>
<dbReference type="PRINTS" id="PR00463">
    <property type="entry name" value="EP450I"/>
</dbReference>
<evidence type="ECO:0000256" key="1">
    <source>
        <dbReference type="ARBA" id="ARBA00022617"/>
    </source>
</evidence>
<dbReference type="Proteomes" id="UP000288725">
    <property type="component" value="Chromosome 3"/>
</dbReference>
<dbReference type="GO" id="GO:0004497">
    <property type="term" value="F:monooxygenase activity"/>
    <property type="evidence" value="ECO:0007669"/>
    <property type="project" value="InterPro"/>
</dbReference>
<protein>
    <recommendedName>
        <fullName evidence="8">Pisatin demethylase</fullName>
    </recommendedName>
</protein>
<dbReference type="GO" id="GO:0020037">
    <property type="term" value="F:heme binding"/>
    <property type="evidence" value="ECO:0007669"/>
    <property type="project" value="InterPro"/>
</dbReference>
<keyword evidence="2 4" id="KW-0479">Metal-binding</keyword>
<dbReference type="SUPFAM" id="SSF53335">
    <property type="entry name" value="S-adenosyl-L-methionine-dependent methyltransferases"/>
    <property type="match status" value="1"/>
</dbReference>
<dbReference type="GO" id="GO:0016705">
    <property type="term" value="F:oxidoreductase activity, acting on paired donors, with incorporation or reduction of molecular oxygen"/>
    <property type="evidence" value="ECO:0007669"/>
    <property type="project" value="InterPro"/>
</dbReference>
<comment type="cofactor">
    <cofactor evidence="4">
        <name>heme</name>
        <dbReference type="ChEBI" id="CHEBI:30413"/>
    </cofactor>
</comment>
<reference evidence="6 7" key="1">
    <citation type="submission" date="2018-12" db="EMBL/GenBank/DDBJ databases">
        <title>Genome of Verticillium dahliae isolate Getta Getta.</title>
        <authorList>
            <person name="Gardiner D.M."/>
        </authorList>
    </citation>
    <scope>NUCLEOTIDE SEQUENCE [LARGE SCALE GENOMIC DNA]</scope>
    <source>
        <strain evidence="6 7">Getta Getta</strain>
    </source>
</reference>
<dbReference type="PANTHER" id="PTHR24305:SF168">
    <property type="entry name" value="P450, PUTATIVE (EUROFUNG)-RELATED"/>
    <property type="match status" value="1"/>
</dbReference>
<keyword evidence="5" id="KW-1133">Transmembrane helix</keyword>
<keyword evidence="5" id="KW-0472">Membrane</keyword>
<dbReference type="Pfam" id="PF13489">
    <property type="entry name" value="Methyltransf_23"/>
    <property type="match status" value="1"/>
</dbReference>
<dbReference type="InterPro" id="IPR001128">
    <property type="entry name" value="Cyt_P450"/>
</dbReference>
<comment type="caution">
    <text evidence="6">The sequence shown here is derived from an EMBL/GenBank/DDBJ whole genome shotgun (WGS) entry which is preliminary data.</text>
</comment>
<dbReference type="InterPro" id="IPR029063">
    <property type="entry name" value="SAM-dependent_MTases_sf"/>
</dbReference>
<dbReference type="Gene3D" id="3.40.50.150">
    <property type="entry name" value="Vaccinia Virus protein VP39"/>
    <property type="match status" value="1"/>
</dbReference>
<evidence type="ECO:0000313" key="7">
    <source>
        <dbReference type="Proteomes" id="UP000288725"/>
    </source>
</evidence>
<keyword evidence="1 4" id="KW-0349">Heme</keyword>
<name>A0A444RSC3_VERDA</name>
<dbReference type="CDD" id="cd11060">
    <property type="entry name" value="CYP57A1-like"/>
    <property type="match status" value="1"/>
</dbReference>
<feature type="transmembrane region" description="Helical" evidence="5">
    <location>
        <begin position="33"/>
        <end position="54"/>
    </location>
</feature>
<dbReference type="InterPro" id="IPR036396">
    <property type="entry name" value="Cyt_P450_sf"/>
</dbReference>
<evidence type="ECO:0000256" key="4">
    <source>
        <dbReference type="PIRSR" id="PIRSR602401-1"/>
    </source>
</evidence>
<dbReference type="InterPro" id="IPR002401">
    <property type="entry name" value="Cyt_P450_E_grp-I"/>
</dbReference>
<evidence type="ECO:0000256" key="2">
    <source>
        <dbReference type="ARBA" id="ARBA00022723"/>
    </source>
</evidence>
<dbReference type="InterPro" id="IPR050121">
    <property type="entry name" value="Cytochrome_P450_monoxygenase"/>
</dbReference>
<evidence type="ECO:0000313" key="6">
    <source>
        <dbReference type="EMBL" id="RXG44004.1"/>
    </source>
</evidence>
<accession>A0A444RSC3</accession>
<dbReference type="PANTHER" id="PTHR24305">
    <property type="entry name" value="CYTOCHROME P450"/>
    <property type="match status" value="1"/>
</dbReference>
<dbReference type="Gene3D" id="1.10.630.10">
    <property type="entry name" value="Cytochrome P450"/>
    <property type="match status" value="1"/>
</dbReference>
<dbReference type="GO" id="GO:0005506">
    <property type="term" value="F:iron ion binding"/>
    <property type="evidence" value="ECO:0007669"/>
    <property type="project" value="InterPro"/>
</dbReference>
<gene>
    <name evidence="6" type="ORF">VDGE_03630</name>
</gene>
<dbReference type="Pfam" id="PF00067">
    <property type="entry name" value="p450"/>
    <property type="match status" value="1"/>
</dbReference>
<evidence type="ECO:0000256" key="3">
    <source>
        <dbReference type="ARBA" id="ARBA00023004"/>
    </source>
</evidence>
<dbReference type="SUPFAM" id="SSF48264">
    <property type="entry name" value="Cytochrome P450"/>
    <property type="match status" value="1"/>
</dbReference>
<sequence length="869" mass="97390">MCGKVAYQKLTVDLGLCYQFSVMITKLFSEQVTAVPLVAALFVLYLARTVIAWARLRQFTGPRWTGVSNIPHGKAALSEKCHEWYAKVSKEHGPIARIAPGILLTSSPEVWAHVNRQAGYKRSEWYYNACRVEYRRDNVFTQSDNVKHEQRRKQMAPGYSGRENPGLEASIDERLEDLLNLVRTKYISTPDRIVPMDLAKKVQFFTLDVISAVGLGKTFGMLAADKDVDSYLQSSEEGLAAANTAWALGASWLAQSPVLGRFIAPSPRDNNGFGKMMATCFRFVDERVARGDTDKRSDMLASFIRHGLRDDELKSEALEQIIAGSDTTAGAIRGALLLVMTNPRVYALLQKEIDAAVRDGRAPAVGNGLISQAQAKELPLLQAVVRESLRVRTPVANLFPRDVPAGGDTVVVDGERIALPGGVCIGYSAYAMHRDEALYGDDAQAFRPERWFEDDKDRLAAMVRTNDMVFGDGRFTCLGKPVAQMEMAKTIFELLRHFDVALIDPIKPWKTRNLLGLFAISDIPANLEQVIEQTNEQQHVTADQVPFDESDIDSDEGIDNESFVSSTASLTSSMLEYRQLHGRTFQSYKSTEYWGPNDDRQNDGLDIAHHFITLLLGDKLYEAPIDEPKRVLDVGTGTGIWAIDVADAHPAAEVTGFDISPIQPSWVPPNCKFHIDDAQLEWTYPPASFDLIHIRALYGSIADWPKLYGEAFKALEPGGYLENFEFTINLRSDIPSVRDDPKHVFKQWGQVFTEAMDRLGKTAEIGLDGRMKRYMEQAGFEDIVVKDYHLPCGGWSSDPRLKEVGIYNLAFLEESLEGFALFLLKEIMGWEYIEIQLLVANMRKAIRDMKLRPYYIVPNVYGRKPLTAE</sequence>
<dbReference type="AlphaFoldDB" id="A0A444RSC3"/>
<feature type="binding site" description="axial binding residue" evidence="4">
    <location>
        <position position="477"/>
    </location>
    <ligand>
        <name>heme</name>
        <dbReference type="ChEBI" id="CHEBI:30413"/>
    </ligand>
    <ligandPart>
        <name>Fe</name>
        <dbReference type="ChEBI" id="CHEBI:18248"/>
    </ligandPart>
</feature>
<evidence type="ECO:0008006" key="8">
    <source>
        <dbReference type="Google" id="ProtNLM"/>
    </source>
</evidence>
<dbReference type="EMBL" id="RSDZ01000097">
    <property type="protein sequence ID" value="RXG44004.1"/>
    <property type="molecule type" value="Genomic_DNA"/>
</dbReference>
<organism evidence="6 7">
    <name type="scientific">Verticillium dahliae</name>
    <name type="common">Verticillium wilt</name>
    <dbReference type="NCBI Taxonomy" id="27337"/>
    <lineage>
        <taxon>Eukaryota</taxon>
        <taxon>Fungi</taxon>
        <taxon>Dikarya</taxon>
        <taxon>Ascomycota</taxon>
        <taxon>Pezizomycotina</taxon>
        <taxon>Sordariomycetes</taxon>
        <taxon>Hypocreomycetidae</taxon>
        <taxon>Glomerellales</taxon>
        <taxon>Plectosphaerellaceae</taxon>
        <taxon>Verticillium</taxon>
    </lineage>
</organism>